<evidence type="ECO:0000256" key="8">
    <source>
        <dbReference type="ARBA" id="ARBA00022771"/>
    </source>
</evidence>
<evidence type="ECO:0000259" key="16">
    <source>
        <dbReference type="PROSITE" id="PS50089"/>
    </source>
</evidence>
<evidence type="ECO:0000256" key="3">
    <source>
        <dbReference type="ARBA" id="ARBA00004906"/>
    </source>
</evidence>
<dbReference type="AlphaFoldDB" id="A0A921QFT8"/>
<dbReference type="Gene3D" id="3.30.40.10">
    <property type="entry name" value="Zinc/RING finger domain, C3HC4 (zinc finger)"/>
    <property type="match status" value="1"/>
</dbReference>
<evidence type="ECO:0000313" key="17">
    <source>
        <dbReference type="EMBL" id="KAG0519982.1"/>
    </source>
</evidence>
<proteinExistence type="inferred from homology"/>
<dbReference type="GO" id="GO:0061630">
    <property type="term" value="F:ubiquitin protein ligase activity"/>
    <property type="evidence" value="ECO:0007669"/>
    <property type="project" value="UniProtKB-EC"/>
</dbReference>
<evidence type="ECO:0000256" key="11">
    <source>
        <dbReference type="ARBA" id="ARBA00022989"/>
    </source>
</evidence>
<dbReference type="GO" id="GO:0016020">
    <property type="term" value="C:membrane"/>
    <property type="evidence" value="ECO:0007669"/>
    <property type="project" value="UniProtKB-SubCell"/>
</dbReference>
<comment type="catalytic activity">
    <reaction evidence="1">
        <text>S-ubiquitinyl-[E2 ubiquitin-conjugating enzyme]-L-cysteine + [acceptor protein]-L-lysine = [E2 ubiquitin-conjugating enzyme]-L-cysteine + N(6)-ubiquitinyl-[acceptor protein]-L-lysine.</text>
        <dbReference type="EC" id="2.3.2.27"/>
    </reaction>
</comment>
<dbReference type="PANTHER" id="PTHR46905:SF21">
    <property type="entry name" value="RING-TYPE E3 UBIQUITIN TRANSFERASE"/>
    <property type="match status" value="1"/>
</dbReference>
<dbReference type="SMART" id="SM00184">
    <property type="entry name" value="RING"/>
    <property type="match status" value="1"/>
</dbReference>
<protein>
    <recommendedName>
        <fullName evidence="4">RING-type E3 ubiquitin transferase</fullName>
        <ecNumber evidence="4">2.3.2.27</ecNumber>
    </recommendedName>
</protein>
<feature type="domain" description="RING-type" evidence="16">
    <location>
        <begin position="139"/>
        <end position="181"/>
    </location>
</feature>
<comment type="subcellular location">
    <subcellularLocation>
        <location evidence="2">Membrane</location>
        <topology evidence="2">Single-pass membrane protein</topology>
    </subcellularLocation>
</comment>
<dbReference type="InterPro" id="IPR001841">
    <property type="entry name" value="Znf_RING"/>
</dbReference>
<comment type="caution">
    <text evidence="17">The sequence shown here is derived from an EMBL/GenBank/DDBJ whole genome shotgun (WGS) entry which is preliminary data.</text>
</comment>
<dbReference type="GO" id="GO:0008270">
    <property type="term" value="F:zinc ion binding"/>
    <property type="evidence" value="ECO:0007669"/>
    <property type="project" value="UniProtKB-KW"/>
</dbReference>
<dbReference type="PANTHER" id="PTHR46905">
    <property type="entry name" value="RING-H2 FINGER PROTEIN ATL78"/>
    <property type="match status" value="1"/>
</dbReference>
<name>A0A921QFT8_SORBI</name>
<evidence type="ECO:0000256" key="15">
    <source>
        <dbReference type="SAM" id="Phobius"/>
    </source>
</evidence>
<evidence type="ECO:0000256" key="10">
    <source>
        <dbReference type="ARBA" id="ARBA00022833"/>
    </source>
</evidence>
<organism evidence="17 18">
    <name type="scientific">Sorghum bicolor</name>
    <name type="common">Sorghum</name>
    <name type="synonym">Sorghum vulgare</name>
    <dbReference type="NCBI Taxonomy" id="4558"/>
    <lineage>
        <taxon>Eukaryota</taxon>
        <taxon>Viridiplantae</taxon>
        <taxon>Streptophyta</taxon>
        <taxon>Embryophyta</taxon>
        <taxon>Tracheophyta</taxon>
        <taxon>Spermatophyta</taxon>
        <taxon>Magnoliopsida</taxon>
        <taxon>Liliopsida</taxon>
        <taxon>Poales</taxon>
        <taxon>Poaceae</taxon>
        <taxon>PACMAD clade</taxon>
        <taxon>Panicoideae</taxon>
        <taxon>Andropogonodae</taxon>
        <taxon>Andropogoneae</taxon>
        <taxon>Sorghinae</taxon>
        <taxon>Sorghum</taxon>
    </lineage>
</organism>
<keyword evidence="12 15" id="KW-0472">Membrane</keyword>
<evidence type="ECO:0000256" key="2">
    <source>
        <dbReference type="ARBA" id="ARBA00004167"/>
    </source>
</evidence>
<keyword evidence="8 14" id="KW-0863">Zinc-finger</keyword>
<dbReference type="Pfam" id="PF13639">
    <property type="entry name" value="zf-RING_2"/>
    <property type="match status" value="1"/>
</dbReference>
<evidence type="ECO:0000256" key="6">
    <source>
        <dbReference type="ARBA" id="ARBA00022692"/>
    </source>
</evidence>
<dbReference type="Proteomes" id="UP000807115">
    <property type="component" value="Chromosome 8"/>
</dbReference>
<dbReference type="SUPFAM" id="SSF57850">
    <property type="entry name" value="RING/U-box"/>
    <property type="match status" value="1"/>
</dbReference>
<dbReference type="InterPro" id="IPR013083">
    <property type="entry name" value="Znf_RING/FYVE/PHD"/>
</dbReference>
<evidence type="ECO:0000256" key="9">
    <source>
        <dbReference type="ARBA" id="ARBA00022786"/>
    </source>
</evidence>
<keyword evidence="9" id="KW-0833">Ubl conjugation pathway</keyword>
<dbReference type="InterPro" id="IPR044602">
    <property type="entry name" value="ATL10/ATL72-79-like"/>
</dbReference>
<keyword evidence="11 15" id="KW-1133">Transmembrane helix</keyword>
<dbReference type="CDD" id="cd16461">
    <property type="entry name" value="RING-H2_EL5-like"/>
    <property type="match status" value="1"/>
</dbReference>
<sequence>MRMLIDDSLAGAVDQGSSSAAPDTALSGLTVAASQGQLTSDGRISSTTTGGFVVDAHTGIILAAVLCAVVGVLSLHPLLRCALQYCGRRIAPSASAAPTADPHPPAAGAGLKKSVLRKMPVAVYGTEAPGAPAAGGAECAICLGEFADGDAVRLLPRCRHGFHVHCIDTWLSAHSSCPICRDSLLDDEGASATATAGEETAAWVSHSVTAGVLILAWE</sequence>
<evidence type="ECO:0000256" key="14">
    <source>
        <dbReference type="PROSITE-ProRule" id="PRU00175"/>
    </source>
</evidence>
<accession>A0A921QFT8</accession>
<keyword evidence="5" id="KW-0808">Transferase</keyword>
<dbReference type="EC" id="2.3.2.27" evidence="4"/>
<dbReference type="PROSITE" id="PS50089">
    <property type="entry name" value="ZF_RING_2"/>
    <property type="match status" value="1"/>
</dbReference>
<keyword evidence="6 15" id="KW-0812">Transmembrane</keyword>
<reference evidence="17" key="2">
    <citation type="submission" date="2020-10" db="EMBL/GenBank/DDBJ databases">
        <authorList>
            <person name="Cooper E.A."/>
            <person name="Brenton Z.W."/>
            <person name="Flinn B.S."/>
            <person name="Jenkins J."/>
            <person name="Shu S."/>
            <person name="Flowers D."/>
            <person name="Luo F."/>
            <person name="Wang Y."/>
            <person name="Xia P."/>
            <person name="Barry K."/>
            <person name="Daum C."/>
            <person name="Lipzen A."/>
            <person name="Yoshinaga Y."/>
            <person name="Schmutz J."/>
            <person name="Saski C."/>
            <person name="Vermerris W."/>
            <person name="Kresovich S."/>
        </authorList>
    </citation>
    <scope>NUCLEOTIDE SEQUENCE</scope>
</reference>
<evidence type="ECO:0000256" key="12">
    <source>
        <dbReference type="ARBA" id="ARBA00023136"/>
    </source>
</evidence>
<dbReference type="FunFam" id="3.30.40.10:FF:000187">
    <property type="entry name" value="E3 ubiquitin-protein ligase ATL6"/>
    <property type="match status" value="1"/>
</dbReference>
<evidence type="ECO:0000256" key="7">
    <source>
        <dbReference type="ARBA" id="ARBA00022723"/>
    </source>
</evidence>
<evidence type="ECO:0000313" key="18">
    <source>
        <dbReference type="Proteomes" id="UP000807115"/>
    </source>
</evidence>
<keyword evidence="10" id="KW-0862">Zinc</keyword>
<dbReference type="GO" id="GO:0016567">
    <property type="term" value="P:protein ubiquitination"/>
    <property type="evidence" value="ECO:0007669"/>
    <property type="project" value="InterPro"/>
</dbReference>
<evidence type="ECO:0000256" key="13">
    <source>
        <dbReference type="ARBA" id="ARBA00024209"/>
    </source>
</evidence>
<comment type="similarity">
    <text evidence="13">Belongs to the RING-type zinc finger family. ATL subfamily.</text>
</comment>
<evidence type="ECO:0000256" key="1">
    <source>
        <dbReference type="ARBA" id="ARBA00000900"/>
    </source>
</evidence>
<gene>
    <name evidence="17" type="ORF">BDA96_08G033600</name>
</gene>
<feature type="transmembrane region" description="Helical" evidence="15">
    <location>
        <begin position="60"/>
        <end position="79"/>
    </location>
</feature>
<reference evidence="17" key="1">
    <citation type="journal article" date="2019" name="BMC Genomics">
        <title>A new reference genome for Sorghum bicolor reveals high levels of sequence similarity between sweet and grain genotypes: implications for the genetics of sugar metabolism.</title>
        <authorList>
            <person name="Cooper E.A."/>
            <person name="Brenton Z.W."/>
            <person name="Flinn B.S."/>
            <person name="Jenkins J."/>
            <person name="Shu S."/>
            <person name="Flowers D."/>
            <person name="Luo F."/>
            <person name="Wang Y."/>
            <person name="Xia P."/>
            <person name="Barry K."/>
            <person name="Daum C."/>
            <person name="Lipzen A."/>
            <person name="Yoshinaga Y."/>
            <person name="Schmutz J."/>
            <person name="Saski C."/>
            <person name="Vermerris W."/>
            <person name="Kresovich S."/>
        </authorList>
    </citation>
    <scope>NUCLEOTIDE SEQUENCE</scope>
</reference>
<dbReference type="EMBL" id="CM027687">
    <property type="protein sequence ID" value="KAG0519982.1"/>
    <property type="molecule type" value="Genomic_DNA"/>
</dbReference>
<comment type="pathway">
    <text evidence="3">Protein modification; protein ubiquitination.</text>
</comment>
<keyword evidence="7" id="KW-0479">Metal-binding</keyword>
<evidence type="ECO:0000256" key="5">
    <source>
        <dbReference type="ARBA" id="ARBA00022679"/>
    </source>
</evidence>
<evidence type="ECO:0000256" key="4">
    <source>
        <dbReference type="ARBA" id="ARBA00012483"/>
    </source>
</evidence>